<reference evidence="2" key="1">
    <citation type="submission" date="2023-01" db="EMBL/GenBank/DDBJ databases">
        <title>Genome assembly of the deep-sea coral Lophelia pertusa.</title>
        <authorList>
            <person name="Herrera S."/>
            <person name="Cordes E."/>
        </authorList>
    </citation>
    <scope>NUCLEOTIDE SEQUENCE</scope>
    <source>
        <strain evidence="2">USNM1676648</strain>
        <tissue evidence="2">Polyp</tissue>
    </source>
</reference>
<keyword evidence="1" id="KW-0472">Membrane</keyword>
<keyword evidence="3" id="KW-1185">Reference proteome</keyword>
<keyword evidence="1" id="KW-0812">Transmembrane</keyword>
<name>A0A9W9Z080_9CNID</name>
<dbReference type="EMBL" id="MU826856">
    <property type="protein sequence ID" value="KAJ7370794.1"/>
    <property type="molecule type" value="Genomic_DNA"/>
</dbReference>
<proteinExistence type="predicted"/>
<evidence type="ECO:0000256" key="1">
    <source>
        <dbReference type="SAM" id="Phobius"/>
    </source>
</evidence>
<dbReference type="AlphaFoldDB" id="A0A9W9Z080"/>
<comment type="caution">
    <text evidence="2">The sequence shown here is derived from an EMBL/GenBank/DDBJ whole genome shotgun (WGS) entry which is preliminary data.</text>
</comment>
<evidence type="ECO:0000313" key="2">
    <source>
        <dbReference type="EMBL" id="KAJ7370794.1"/>
    </source>
</evidence>
<gene>
    <name evidence="2" type="ORF">OS493_029784</name>
</gene>
<sequence>MIVFCVGLVTVVALEIYIMCQKRKKGLIHMTFGFVVVLVTSVCLALLLFITMAT</sequence>
<dbReference type="Proteomes" id="UP001163046">
    <property type="component" value="Unassembled WGS sequence"/>
</dbReference>
<evidence type="ECO:0000313" key="3">
    <source>
        <dbReference type="Proteomes" id="UP001163046"/>
    </source>
</evidence>
<accession>A0A9W9Z080</accession>
<keyword evidence="1" id="KW-1133">Transmembrane helix</keyword>
<feature type="transmembrane region" description="Helical" evidence="1">
    <location>
        <begin position="30"/>
        <end position="50"/>
    </location>
</feature>
<protein>
    <submittedName>
        <fullName evidence="2">Uncharacterized protein</fullName>
    </submittedName>
</protein>
<organism evidence="2 3">
    <name type="scientific">Desmophyllum pertusum</name>
    <dbReference type="NCBI Taxonomy" id="174260"/>
    <lineage>
        <taxon>Eukaryota</taxon>
        <taxon>Metazoa</taxon>
        <taxon>Cnidaria</taxon>
        <taxon>Anthozoa</taxon>
        <taxon>Hexacorallia</taxon>
        <taxon>Scleractinia</taxon>
        <taxon>Caryophylliina</taxon>
        <taxon>Caryophylliidae</taxon>
        <taxon>Desmophyllum</taxon>
    </lineage>
</organism>